<dbReference type="AlphaFoldDB" id="A0A1H0RA41"/>
<evidence type="ECO:0000259" key="9">
    <source>
        <dbReference type="Pfam" id="PF02811"/>
    </source>
</evidence>
<dbReference type="GO" id="GO:0000105">
    <property type="term" value="P:L-histidine biosynthetic process"/>
    <property type="evidence" value="ECO:0007669"/>
    <property type="project" value="UniProtKB-UniRule"/>
</dbReference>
<dbReference type="EMBL" id="FNJQ01000011">
    <property type="protein sequence ID" value="SDP26387.1"/>
    <property type="molecule type" value="Genomic_DNA"/>
</dbReference>
<organism evidence="10 11">
    <name type="scientific">Selenomonas ruminantium</name>
    <dbReference type="NCBI Taxonomy" id="971"/>
    <lineage>
        <taxon>Bacteria</taxon>
        <taxon>Bacillati</taxon>
        <taxon>Bacillota</taxon>
        <taxon>Negativicutes</taxon>
        <taxon>Selenomonadales</taxon>
        <taxon>Selenomonadaceae</taxon>
        <taxon>Selenomonas</taxon>
    </lineage>
</organism>
<dbReference type="Proteomes" id="UP000182412">
    <property type="component" value="Unassembled WGS sequence"/>
</dbReference>
<comment type="catalytic activity">
    <reaction evidence="7 8">
        <text>L-histidinol phosphate + H2O = L-histidinol + phosphate</text>
        <dbReference type="Rhea" id="RHEA:14465"/>
        <dbReference type="ChEBI" id="CHEBI:15377"/>
        <dbReference type="ChEBI" id="CHEBI:43474"/>
        <dbReference type="ChEBI" id="CHEBI:57699"/>
        <dbReference type="ChEBI" id="CHEBI:57980"/>
        <dbReference type="EC" id="3.1.3.15"/>
    </reaction>
</comment>
<evidence type="ECO:0000313" key="10">
    <source>
        <dbReference type="EMBL" id="SDP26387.1"/>
    </source>
</evidence>
<evidence type="ECO:0000313" key="11">
    <source>
        <dbReference type="Proteomes" id="UP000182412"/>
    </source>
</evidence>
<gene>
    <name evidence="10" type="ORF">SAMN05216366_11142</name>
</gene>
<sequence length="259" mass="29585">MLFDSHIHTEFSADSEMKAAEALAVAEKQGIGLVFTEHLDANFTAKDGKAFSFAPHAYWQAYSRLRGDNLRLGVEIGMRASTRDFSEEFSRRVPFDMIICSQHLVDDIDIYYPDYYEGKDKQEAYHRYFVQMAENLKAHSFANTLGHIDYICRYAPYEDPDIVYEDFADEIDAVLRTAIVTDTVMELNTRRLGDREALEKLEPVYRRYKEMGGHFVTLGSDAHGADAIGAHMQLACDFAESIGLMPVTFCQQRMVNCLR</sequence>
<evidence type="ECO:0000256" key="7">
    <source>
        <dbReference type="ARBA" id="ARBA00049158"/>
    </source>
</evidence>
<evidence type="ECO:0000256" key="8">
    <source>
        <dbReference type="RuleBase" id="RU366003"/>
    </source>
</evidence>
<dbReference type="Gene3D" id="3.20.20.140">
    <property type="entry name" value="Metal-dependent hydrolases"/>
    <property type="match status" value="1"/>
</dbReference>
<dbReference type="PANTHER" id="PTHR21039">
    <property type="entry name" value="HISTIDINOL PHOSPHATASE-RELATED"/>
    <property type="match status" value="1"/>
</dbReference>
<dbReference type="PANTHER" id="PTHR21039:SF0">
    <property type="entry name" value="HISTIDINOL-PHOSPHATASE"/>
    <property type="match status" value="1"/>
</dbReference>
<comment type="similarity">
    <text evidence="2 8">Belongs to the PHP hydrolase family. HisK subfamily.</text>
</comment>
<comment type="pathway">
    <text evidence="1 8">Amino-acid biosynthesis; L-histidine biosynthesis; L-histidine from 5-phospho-alpha-D-ribose 1-diphosphate: step 8/9.</text>
</comment>
<dbReference type="InterPro" id="IPR016195">
    <property type="entry name" value="Pol/histidinol_Pase-like"/>
</dbReference>
<accession>A0A1H0RA41</accession>
<evidence type="ECO:0000256" key="2">
    <source>
        <dbReference type="ARBA" id="ARBA00009152"/>
    </source>
</evidence>
<dbReference type="InterPro" id="IPR010140">
    <property type="entry name" value="Histidinol_P_phosphatase_HisJ"/>
</dbReference>
<protein>
    <recommendedName>
        <fullName evidence="3 8">Histidinol-phosphatase</fullName>
        <shortName evidence="8">HolPase</shortName>
        <ecNumber evidence="3 8">3.1.3.15</ecNumber>
    </recommendedName>
</protein>
<keyword evidence="6 8" id="KW-0368">Histidine biosynthesis</keyword>
<dbReference type="GO" id="GO:0004401">
    <property type="term" value="F:histidinol-phosphatase activity"/>
    <property type="evidence" value="ECO:0007669"/>
    <property type="project" value="UniProtKB-UniRule"/>
</dbReference>
<evidence type="ECO:0000256" key="1">
    <source>
        <dbReference type="ARBA" id="ARBA00004970"/>
    </source>
</evidence>
<keyword evidence="5 8" id="KW-0378">Hydrolase</keyword>
<dbReference type="Pfam" id="PF02811">
    <property type="entry name" value="PHP"/>
    <property type="match status" value="1"/>
</dbReference>
<evidence type="ECO:0000256" key="3">
    <source>
        <dbReference type="ARBA" id="ARBA00013085"/>
    </source>
</evidence>
<evidence type="ECO:0000256" key="6">
    <source>
        <dbReference type="ARBA" id="ARBA00023102"/>
    </source>
</evidence>
<reference evidence="10 11" key="1">
    <citation type="submission" date="2016-10" db="EMBL/GenBank/DDBJ databases">
        <authorList>
            <person name="de Groot N.N."/>
        </authorList>
    </citation>
    <scope>NUCLEOTIDE SEQUENCE [LARGE SCALE GENOMIC DNA]</scope>
    <source>
        <strain evidence="10 11">S137</strain>
    </source>
</reference>
<dbReference type="OrthoDB" id="9775255at2"/>
<dbReference type="SUPFAM" id="SSF89550">
    <property type="entry name" value="PHP domain-like"/>
    <property type="match status" value="1"/>
</dbReference>
<dbReference type="InterPro" id="IPR004013">
    <property type="entry name" value="PHP_dom"/>
</dbReference>
<feature type="domain" description="PHP" evidence="9">
    <location>
        <begin position="4"/>
        <end position="189"/>
    </location>
</feature>
<dbReference type="EC" id="3.1.3.15" evidence="3 8"/>
<proteinExistence type="inferred from homology"/>
<dbReference type="GO" id="GO:0005737">
    <property type="term" value="C:cytoplasm"/>
    <property type="evidence" value="ECO:0007669"/>
    <property type="project" value="TreeGrafter"/>
</dbReference>
<keyword evidence="4 8" id="KW-0028">Amino-acid biosynthesis</keyword>
<evidence type="ECO:0000256" key="4">
    <source>
        <dbReference type="ARBA" id="ARBA00022605"/>
    </source>
</evidence>
<dbReference type="UniPathway" id="UPA00031">
    <property type="reaction ID" value="UER00013"/>
</dbReference>
<evidence type="ECO:0000256" key="5">
    <source>
        <dbReference type="ARBA" id="ARBA00022801"/>
    </source>
</evidence>
<dbReference type="NCBIfam" id="TIGR01856">
    <property type="entry name" value="hisJ_fam"/>
    <property type="match status" value="1"/>
</dbReference>
<dbReference type="RefSeq" id="WP_074572059.1">
    <property type="nucleotide sequence ID" value="NZ_FNJQ01000011.1"/>
</dbReference>
<name>A0A1H0RA41_SELRU</name>